<dbReference type="SUPFAM" id="SSF49503">
    <property type="entry name" value="Cupredoxins"/>
    <property type="match status" value="1"/>
</dbReference>
<accession>A0ABV8UPT2</accession>
<dbReference type="PRINTS" id="PR00155">
    <property type="entry name" value="AMICYANIN"/>
</dbReference>
<dbReference type="RefSeq" id="WP_382423678.1">
    <property type="nucleotide sequence ID" value="NZ_JBHSCW010000011.1"/>
</dbReference>
<evidence type="ECO:0000256" key="2">
    <source>
        <dbReference type="ARBA" id="ARBA00004418"/>
    </source>
</evidence>
<keyword evidence="6" id="KW-0574">Periplasm</keyword>
<dbReference type="PRINTS" id="PR00156">
    <property type="entry name" value="COPPERBLUE"/>
</dbReference>
<gene>
    <name evidence="12" type="ORF">ACFOW6_17275</name>
</gene>
<protein>
    <recommendedName>
        <fullName evidence="3 9">Pseudoazurin</fullName>
    </recommendedName>
</protein>
<dbReference type="EMBL" id="JBHSCW010000011">
    <property type="protein sequence ID" value="MFC4353303.1"/>
    <property type="molecule type" value="Genomic_DNA"/>
</dbReference>
<dbReference type="Gene3D" id="2.60.40.420">
    <property type="entry name" value="Cupredoxins - blue copper proteins"/>
    <property type="match status" value="1"/>
</dbReference>
<keyword evidence="13" id="KW-1185">Reference proteome</keyword>
<keyword evidence="7" id="KW-0249">Electron transport</keyword>
<evidence type="ECO:0000256" key="5">
    <source>
        <dbReference type="ARBA" id="ARBA00022723"/>
    </source>
</evidence>
<proteinExistence type="predicted"/>
<evidence type="ECO:0000256" key="7">
    <source>
        <dbReference type="ARBA" id="ARBA00022982"/>
    </source>
</evidence>
<dbReference type="CDD" id="cd04218">
    <property type="entry name" value="Pseudoazurin"/>
    <property type="match status" value="1"/>
</dbReference>
<name>A0ABV8UPT2_9PROT</name>
<keyword evidence="10" id="KW-0732">Signal</keyword>
<dbReference type="InterPro" id="IPR002386">
    <property type="entry name" value="Amicyanin/Pseudoazurin"/>
</dbReference>
<evidence type="ECO:0000313" key="13">
    <source>
        <dbReference type="Proteomes" id="UP001595799"/>
    </source>
</evidence>
<keyword evidence="5" id="KW-0479">Metal-binding</keyword>
<evidence type="ECO:0000256" key="1">
    <source>
        <dbReference type="ARBA" id="ARBA00001935"/>
    </source>
</evidence>
<comment type="caution">
    <text evidence="12">The sequence shown here is derived from an EMBL/GenBank/DDBJ whole genome shotgun (WGS) entry which is preliminary data.</text>
</comment>
<dbReference type="InterPro" id="IPR000923">
    <property type="entry name" value="BlueCu_1"/>
</dbReference>
<dbReference type="InterPro" id="IPR001235">
    <property type="entry name" value="Copper_blue_Plastocyanin"/>
</dbReference>
<evidence type="ECO:0000256" key="3">
    <source>
        <dbReference type="ARBA" id="ARBA00016984"/>
    </source>
</evidence>
<dbReference type="InterPro" id="IPR008972">
    <property type="entry name" value="Cupredoxin"/>
</dbReference>
<evidence type="ECO:0000256" key="8">
    <source>
        <dbReference type="ARBA" id="ARBA00023008"/>
    </source>
</evidence>
<evidence type="ECO:0000259" key="11">
    <source>
        <dbReference type="Pfam" id="PF00127"/>
    </source>
</evidence>
<keyword evidence="4" id="KW-0813">Transport</keyword>
<comment type="subcellular location">
    <subcellularLocation>
        <location evidence="2">Periplasm</location>
    </subcellularLocation>
</comment>
<dbReference type="InterPro" id="IPR012745">
    <property type="entry name" value="Pseudoazurin"/>
</dbReference>
<evidence type="ECO:0000256" key="6">
    <source>
        <dbReference type="ARBA" id="ARBA00022764"/>
    </source>
</evidence>
<evidence type="ECO:0000256" key="9">
    <source>
        <dbReference type="NCBIfam" id="TIGR02375"/>
    </source>
</evidence>
<dbReference type="Proteomes" id="UP001595799">
    <property type="component" value="Unassembled WGS sequence"/>
</dbReference>
<dbReference type="NCBIfam" id="TIGR02375">
    <property type="entry name" value="pseudoazurin"/>
    <property type="match status" value="1"/>
</dbReference>
<evidence type="ECO:0000313" key="12">
    <source>
        <dbReference type="EMBL" id="MFC4353303.1"/>
    </source>
</evidence>
<feature type="signal peptide" evidence="10">
    <location>
        <begin position="1"/>
        <end position="24"/>
    </location>
</feature>
<dbReference type="InterPro" id="IPR028871">
    <property type="entry name" value="BlueCu_1_BS"/>
</dbReference>
<keyword evidence="8" id="KW-0186">Copper</keyword>
<organism evidence="12 13">
    <name type="scientific">Fodinicurvata halophila</name>
    <dbReference type="NCBI Taxonomy" id="1419723"/>
    <lineage>
        <taxon>Bacteria</taxon>
        <taxon>Pseudomonadati</taxon>
        <taxon>Pseudomonadota</taxon>
        <taxon>Alphaproteobacteria</taxon>
        <taxon>Rhodospirillales</taxon>
        <taxon>Rhodovibrionaceae</taxon>
        <taxon>Fodinicurvata</taxon>
    </lineage>
</organism>
<reference evidence="13" key="1">
    <citation type="journal article" date="2019" name="Int. J. Syst. Evol. Microbiol.">
        <title>The Global Catalogue of Microorganisms (GCM) 10K type strain sequencing project: providing services to taxonomists for standard genome sequencing and annotation.</title>
        <authorList>
            <consortium name="The Broad Institute Genomics Platform"/>
            <consortium name="The Broad Institute Genome Sequencing Center for Infectious Disease"/>
            <person name="Wu L."/>
            <person name="Ma J."/>
        </authorList>
    </citation>
    <scope>NUCLEOTIDE SEQUENCE [LARGE SCALE GENOMIC DNA]</scope>
    <source>
        <strain evidence="13">CECT 8472</strain>
    </source>
</reference>
<feature type="chain" id="PRO_5045141528" description="Pseudoazurin" evidence="10">
    <location>
        <begin position="25"/>
        <end position="156"/>
    </location>
</feature>
<evidence type="ECO:0000256" key="10">
    <source>
        <dbReference type="SAM" id="SignalP"/>
    </source>
</evidence>
<feature type="domain" description="Blue (type 1) copper" evidence="11">
    <location>
        <begin position="30"/>
        <end position="117"/>
    </location>
</feature>
<dbReference type="Pfam" id="PF00127">
    <property type="entry name" value="Copper-bind"/>
    <property type="match status" value="1"/>
</dbReference>
<evidence type="ECO:0000256" key="4">
    <source>
        <dbReference type="ARBA" id="ARBA00022448"/>
    </source>
</evidence>
<dbReference type="PROSITE" id="PS00196">
    <property type="entry name" value="COPPER_BLUE"/>
    <property type="match status" value="1"/>
</dbReference>
<sequence length="156" mass="16842">MKMQKLQFALAIAGTLLISGTALAADHEVQMLNKGADGKPMAFEPAYLEIEPGDTVTFVLTDRNHNAEIIPGMLPEGAEEWKGAMNEEITVTFDQEGIYGYKCLPHYGMGMVGVIKVGDAMANADAAEEVKHPGRAGQKMAELFEQLKTSQTAQAQ</sequence>
<comment type="cofactor">
    <cofactor evidence="1">
        <name>Cu cation</name>
        <dbReference type="ChEBI" id="CHEBI:23378"/>
    </cofactor>
</comment>